<evidence type="ECO:0000313" key="4">
    <source>
        <dbReference type="Proteomes" id="UP000693942"/>
    </source>
</evidence>
<comment type="caution">
    <text evidence="3">The sequence shown here is derived from an EMBL/GenBank/DDBJ whole genome shotgun (WGS) entry which is preliminary data.</text>
</comment>
<evidence type="ECO:0000256" key="1">
    <source>
        <dbReference type="SAM" id="MobiDB-lite"/>
    </source>
</evidence>
<dbReference type="PANTHER" id="PTHR33481">
    <property type="entry name" value="REVERSE TRANSCRIPTASE"/>
    <property type="match status" value="1"/>
</dbReference>
<dbReference type="EMBL" id="JAELUR010000006">
    <property type="protein sequence ID" value="KAG7429802.1"/>
    <property type="molecule type" value="Genomic_DNA"/>
</dbReference>
<dbReference type="Pfam" id="PF00078">
    <property type="entry name" value="RVT_1"/>
    <property type="match status" value="1"/>
</dbReference>
<dbReference type="PROSITE" id="PS50878">
    <property type="entry name" value="RT_POL"/>
    <property type="match status" value="1"/>
</dbReference>
<keyword evidence="3" id="KW-0695">RNA-directed DNA polymerase</keyword>
<dbReference type="InterPro" id="IPR000477">
    <property type="entry name" value="RT_dom"/>
</dbReference>
<feature type="region of interest" description="Disordered" evidence="1">
    <location>
        <begin position="789"/>
        <end position="809"/>
    </location>
</feature>
<accession>A0A8J5ULZ6</accession>
<dbReference type="CDD" id="cd01650">
    <property type="entry name" value="RT_nLTR_like"/>
    <property type="match status" value="1"/>
</dbReference>
<protein>
    <submittedName>
        <fullName evidence="3">RNA-directed DNA polymerase from mobile element jockey</fullName>
    </submittedName>
</protein>
<dbReference type="GO" id="GO:0003964">
    <property type="term" value="F:RNA-directed DNA polymerase activity"/>
    <property type="evidence" value="ECO:0007669"/>
    <property type="project" value="UniProtKB-KW"/>
</dbReference>
<feature type="region of interest" description="Disordered" evidence="1">
    <location>
        <begin position="83"/>
        <end position="115"/>
    </location>
</feature>
<organism evidence="3 4">
    <name type="scientific">Fusarium oxysporum f. sp. raphani</name>
    <dbReference type="NCBI Taxonomy" id="96318"/>
    <lineage>
        <taxon>Eukaryota</taxon>
        <taxon>Fungi</taxon>
        <taxon>Dikarya</taxon>
        <taxon>Ascomycota</taxon>
        <taxon>Pezizomycotina</taxon>
        <taxon>Sordariomycetes</taxon>
        <taxon>Hypocreomycetidae</taxon>
        <taxon>Hypocreales</taxon>
        <taxon>Nectriaceae</taxon>
        <taxon>Fusarium</taxon>
        <taxon>Fusarium oxysporum species complex</taxon>
    </lineage>
</organism>
<name>A0A8J5ULZ6_FUSOX</name>
<evidence type="ECO:0000313" key="3">
    <source>
        <dbReference type="EMBL" id="KAG7429802.1"/>
    </source>
</evidence>
<evidence type="ECO:0000259" key="2">
    <source>
        <dbReference type="PROSITE" id="PS50878"/>
    </source>
</evidence>
<keyword evidence="3" id="KW-0548">Nucleotidyltransferase</keyword>
<proteinExistence type="predicted"/>
<keyword evidence="3" id="KW-0808">Transferase</keyword>
<reference evidence="3" key="1">
    <citation type="submission" date="2021-04" db="EMBL/GenBank/DDBJ databases">
        <title>First draft genome resource for Brassicaceae pathogens Fusarium oxysporum f. sp. raphani and Fusarium oxysporum f. sp. rapae.</title>
        <authorList>
            <person name="Asai S."/>
        </authorList>
    </citation>
    <scope>NUCLEOTIDE SEQUENCE</scope>
    <source>
        <strain evidence="3">Tf1262</strain>
    </source>
</reference>
<feature type="region of interest" description="Disordered" evidence="1">
    <location>
        <begin position="1415"/>
        <end position="1435"/>
    </location>
</feature>
<sequence>MGRRQARRKKRRAERERCVPRLDKLIIDQANFDGSWRRTQALMSYERQGRNGGSADIICGCDPSRRTIWRTCLHYCLEMNPARPLIPTDNPDDPSRRIGHGNKNKSSQAPEQEQPAPVEYGRVFFFVHRSIPRELWHVKYHDGPNHDMAATLFLQTQQGEIAIHSVYNVNQPAKDGRPKRHINVEVLVRDTTSHGFDIVSNHTTAAKVLEDEMITKAKMVLLTKQGTVTCSRGKGDDHPTASCIDLTFVSSALYPKVKHWGVFQDNPWKLSDHRPIRTILDMSAYRDDSEVLLWNRTNSKAFLEAVGQGLRDLNNMALDSRQDSDAFALKLIQVIHESAQKHVKSRLRNSPPRQQPLDPRMRNILSTECLSTPAGPDIQLDDHANSSHRNVQKTYRKNIESKALWVAASIGKAQYQPRNVINVLALVHAGTTFASEKEKQKCIRDFTWTETSESGPPKLPFPDLSPDREEFEMDLVLTELEIISMIQRLPSKKAYGEDKVPNEALKLCRELVTPYIAKLFNACIRLGYHATSFRKAVTVMLPKAGKSAYNLPNSWRPIALLSCLGKLFERFLAQRLKKLALDHKLLPETQYGAPGRSTTDALKAMLGVVRKAWAWKPQNGKPQLYVSMVALDVSGAYNCVDRILLLQTLAGCGVATWFLRVIHSFLSDRATVLKLPQSVSDPFFVNIGIPQGSPLSPLLFLFYTAPLLVMLAEEIKKMKRPYVEVHVFSYVDDTYLMAVSPSYEENCAVLKVFHDLIMEWAKGAHLSFSPEKSLVIHFQRPVSMAKQKSDQRKCENLGPNDMPKEKPKVEPPCTLLPDIDEFKNNPNCLQHERLLVLGLMLDPKLSFEHHLTLIEEKVETALRYQLRISGANWGMTLEKTRQYYICKIRPVISYACAAWFVWVKKGGLHCSLPDGQIARLQKLQYKCIMLLSGAIRGTARVVLEKECHIDSIEVFLYRMSISFRAKSLTVRPYAFWFDKEPQHYEDGKLHGKGDKYNNSAFDILNHKARLLVKEAGERFRATWKGPKETTVLEAWRNPVNRNKAIRQRAILQAAEASTEIWNAYLKDRQSRQITTYQPLALTEGWGRESLAYYQGMTRPESTLGMQLRTDQSRLQVFDFRQLNSHKTQYISSQYVHCPASHLPTPLTSPDSDFGSFSAEPHDYPSSIPDHAVRRPPRLSRALLVCMSSRFSLLQYLLGLPPDGLEPLIVQAAKDLATKDCQSNAAGIILFSPVYSDFHRHITKLAVIVFLDSLLDFTGHIVTFRQITPVGIGCLQASSDSRHQEGKSDRIAYCGSAVDDSSVVWVGERALKWVAGRRLGPAEEQGSPAGLYAARDSSANLQRVPQARTPIDLSLRYTCCSIAKDTTTIPLAVNTIHFSTSDNWRSLAGCFNLVATAYYILEQDLVFHKTSSNSENEFLKQQPHTARNTPARGRNGFDGSFHLPPDVLMAA</sequence>
<dbReference type="Proteomes" id="UP000693942">
    <property type="component" value="Unassembled WGS sequence"/>
</dbReference>
<dbReference type="PANTHER" id="PTHR33481:SF1">
    <property type="entry name" value="ENDONUCLEASE_EXONUCLEASE_PHOSPHATASE DOMAIN-CONTAINING PROTEIN-RELATED"/>
    <property type="match status" value="1"/>
</dbReference>
<feature type="domain" description="Reverse transcriptase" evidence="2">
    <location>
        <begin position="522"/>
        <end position="841"/>
    </location>
</feature>
<gene>
    <name evidence="3" type="primary">RTase-3</name>
    <name evidence="3" type="ORF">Forpi1262_v008469</name>
</gene>